<evidence type="ECO:0000313" key="2">
    <source>
        <dbReference type="EMBL" id="GAA4312519.1"/>
    </source>
</evidence>
<evidence type="ECO:0000313" key="3">
    <source>
        <dbReference type="Proteomes" id="UP001501844"/>
    </source>
</evidence>
<accession>A0ABP8FWL6</accession>
<feature type="domain" description="DUF4394" evidence="1">
    <location>
        <begin position="15"/>
        <end position="246"/>
    </location>
</feature>
<proteinExistence type="predicted"/>
<dbReference type="EMBL" id="BAABGX010000003">
    <property type="protein sequence ID" value="GAA4312519.1"/>
    <property type="molecule type" value="Genomic_DNA"/>
</dbReference>
<dbReference type="SUPFAM" id="SSF82171">
    <property type="entry name" value="DPP6 N-terminal domain-like"/>
    <property type="match status" value="1"/>
</dbReference>
<sequence>MDSPTLFYALTNMNQLVKYSSNQTIQEMSAVIITGLQSGESLLGIDFRPATGQLYAVSNQSRLYVIDQMTGAAMAIGSQPFSPAIEGTEVGFDFNPTVDRIRLVTNTGQNLRLNPITGAVAAIDGDLNPGNPAVVAAAYTNSMAGATSTTLYDIDVNTDKLYIQSPPNSGGLVEVGSLNVQASGEGGFDISPDNSMALAVLFGRGGGDADQQEDSNGNKYRFYSIDLQTGKAKNLGKTDRAVIGIAIMPTGN</sequence>
<dbReference type="Pfam" id="PF14339">
    <property type="entry name" value="DUF4394"/>
    <property type="match status" value="1"/>
</dbReference>
<reference evidence="3" key="1">
    <citation type="journal article" date="2019" name="Int. J. Syst. Evol. Microbiol.">
        <title>The Global Catalogue of Microorganisms (GCM) 10K type strain sequencing project: providing services to taxonomists for standard genome sequencing and annotation.</title>
        <authorList>
            <consortium name="The Broad Institute Genomics Platform"/>
            <consortium name="The Broad Institute Genome Sequencing Center for Infectious Disease"/>
            <person name="Wu L."/>
            <person name="Ma J."/>
        </authorList>
    </citation>
    <scope>NUCLEOTIDE SEQUENCE [LARGE SCALE GENOMIC DNA]</scope>
    <source>
        <strain evidence="3">JCM 17917</strain>
    </source>
</reference>
<organism evidence="2 3">
    <name type="scientific">Nibribacter koreensis</name>
    <dbReference type="NCBI Taxonomy" id="1084519"/>
    <lineage>
        <taxon>Bacteria</taxon>
        <taxon>Pseudomonadati</taxon>
        <taxon>Bacteroidota</taxon>
        <taxon>Cytophagia</taxon>
        <taxon>Cytophagales</taxon>
        <taxon>Hymenobacteraceae</taxon>
        <taxon>Nibribacter</taxon>
    </lineage>
</organism>
<comment type="caution">
    <text evidence="2">The sequence shown here is derived from an EMBL/GenBank/DDBJ whole genome shotgun (WGS) entry which is preliminary data.</text>
</comment>
<keyword evidence="3" id="KW-1185">Reference proteome</keyword>
<name>A0ABP8FWL6_9BACT</name>
<dbReference type="Proteomes" id="UP001501844">
    <property type="component" value="Unassembled WGS sequence"/>
</dbReference>
<protein>
    <submittedName>
        <fullName evidence="2">DUF4394 domain-containing protein</fullName>
    </submittedName>
</protein>
<evidence type="ECO:0000259" key="1">
    <source>
        <dbReference type="Pfam" id="PF14339"/>
    </source>
</evidence>
<dbReference type="InterPro" id="IPR025507">
    <property type="entry name" value="DUF4394"/>
</dbReference>
<gene>
    <name evidence="2" type="ORF">GCM10023183_31620</name>
</gene>